<dbReference type="InterPro" id="IPR004839">
    <property type="entry name" value="Aminotransferase_I/II_large"/>
</dbReference>
<comment type="caution">
    <text evidence="11">The sequence shown here is derived from an EMBL/GenBank/DDBJ whole genome shotgun (WGS) entry which is preliminary data.</text>
</comment>
<feature type="domain" description="Aminotransferase class I/classII large" evidence="10">
    <location>
        <begin position="41"/>
        <end position="363"/>
    </location>
</feature>
<feature type="modified residue" description="N6-(pyridoxal phosphate)lysine" evidence="9">
    <location>
        <position position="231"/>
    </location>
</feature>
<dbReference type="Pfam" id="PF00155">
    <property type="entry name" value="Aminotran_1_2"/>
    <property type="match status" value="1"/>
</dbReference>
<dbReference type="Proteomes" id="UP001224845">
    <property type="component" value="Unassembled WGS sequence"/>
</dbReference>
<evidence type="ECO:0000313" key="12">
    <source>
        <dbReference type="Proteomes" id="UP001224845"/>
    </source>
</evidence>
<dbReference type="EC" id="2.6.1.9" evidence="9"/>
<proteinExistence type="inferred from homology"/>
<dbReference type="HAMAP" id="MF_01023">
    <property type="entry name" value="HisC_aminotrans_2"/>
    <property type="match status" value="1"/>
</dbReference>
<comment type="cofactor">
    <cofactor evidence="1 9">
        <name>pyridoxal 5'-phosphate</name>
        <dbReference type="ChEBI" id="CHEBI:597326"/>
    </cofactor>
</comment>
<dbReference type="SUPFAM" id="SSF53383">
    <property type="entry name" value="PLP-dependent transferases"/>
    <property type="match status" value="1"/>
</dbReference>
<dbReference type="InterPro" id="IPR050106">
    <property type="entry name" value="HistidinolP_aminotransfase"/>
</dbReference>
<comment type="pathway">
    <text evidence="2 9">Amino-acid biosynthesis; L-histidine biosynthesis; L-histidine from 5-phospho-alpha-D-ribose 1-diphosphate: step 7/9.</text>
</comment>
<evidence type="ECO:0000256" key="8">
    <source>
        <dbReference type="ARBA" id="ARBA00047481"/>
    </source>
</evidence>
<dbReference type="CDD" id="cd00609">
    <property type="entry name" value="AAT_like"/>
    <property type="match status" value="1"/>
</dbReference>
<sequence>MTMTDDTTMFPQHIRALKPYVPGLSIEQVARQSNLPVARIAKLASNENPSGASPLALRALTEHPADPSRYPDADCTDLTHALASHLGVPADWVVAAAGSESVLGIVASMLLAPGRTAVYSQYSFQAFVNAAQRTGAASRVVPSPTFTVDLDGLASAIGPDTALIYIANPGNPTGTWLEPEALEAFLHRVPAQVVVLLDEAYREYMPPERRGDSLAWIRRFPNLVVTRTFSKAYGLAGLRVGYGIAQPHIAEVMRRLRAPFSVTQNAQLAAAVALTDTEFLKRTADANRVGLIQLSQAFQEMGIEVLPSSANFVLARVGDGSDMARRLQRRGLIVRPVGNYGLTEWLRVSVGRPDENTRLIDALDTELRELAAER</sequence>
<dbReference type="InterPro" id="IPR005861">
    <property type="entry name" value="HisP_aminotrans"/>
</dbReference>
<protein>
    <recommendedName>
        <fullName evidence="9">Histidinol-phosphate aminotransferase</fullName>
        <ecNumber evidence="9">2.6.1.9</ecNumber>
    </recommendedName>
    <alternativeName>
        <fullName evidence="9">Imidazole acetol-phosphate transaminase</fullName>
    </alternativeName>
</protein>
<evidence type="ECO:0000256" key="3">
    <source>
        <dbReference type="ARBA" id="ARBA00007970"/>
    </source>
</evidence>
<evidence type="ECO:0000313" key="11">
    <source>
        <dbReference type="EMBL" id="MDP9968927.1"/>
    </source>
</evidence>
<dbReference type="Gene3D" id="3.40.640.10">
    <property type="entry name" value="Type I PLP-dependent aspartate aminotransferase-like (Major domain)"/>
    <property type="match status" value="1"/>
</dbReference>
<reference evidence="11" key="1">
    <citation type="submission" date="2023-07" db="EMBL/GenBank/DDBJ databases">
        <title>Sorghum-associated microbial communities from plants grown in Nebraska, USA.</title>
        <authorList>
            <person name="Schachtman D."/>
        </authorList>
    </citation>
    <scope>NUCLEOTIDE SEQUENCE</scope>
    <source>
        <strain evidence="11">DS3315</strain>
    </source>
</reference>
<dbReference type="GO" id="GO:0000105">
    <property type="term" value="P:L-histidine biosynthetic process"/>
    <property type="evidence" value="ECO:0007669"/>
    <property type="project" value="UniProtKB-UniRule"/>
</dbReference>
<gene>
    <name evidence="9" type="primary">hisC</name>
    <name evidence="11" type="ORF">J2W39_000150</name>
</gene>
<keyword evidence="7 9" id="KW-0663">Pyridoxal phosphate</keyword>
<dbReference type="PANTHER" id="PTHR43643:SF3">
    <property type="entry name" value="HISTIDINOL-PHOSPHATE AMINOTRANSFERASE"/>
    <property type="match status" value="1"/>
</dbReference>
<keyword evidence="6 9" id="KW-0808">Transferase</keyword>
<dbReference type="PROSITE" id="PS00599">
    <property type="entry name" value="AA_TRANSFER_CLASS_2"/>
    <property type="match status" value="1"/>
</dbReference>
<evidence type="ECO:0000256" key="4">
    <source>
        <dbReference type="ARBA" id="ARBA00011738"/>
    </source>
</evidence>
<comment type="subunit">
    <text evidence="4 9">Homodimer.</text>
</comment>
<evidence type="ECO:0000256" key="2">
    <source>
        <dbReference type="ARBA" id="ARBA00005011"/>
    </source>
</evidence>
<dbReference type="InterPro" id="IPR001917">
    <property type="entry name" value="Aminotrans_II_pyridoxalP_BS"/>
</dbReference>
<dbReference type="InterPro" id="IPR015422">
    <property type="entry name" value="PyrdxlP-dep_Trfase_small"/>
</dbReference>
<name>A0AAW8E8Q6_VARPD</name>
<dbReference type="AlphaFoldDB" id="A0AAW8E8Q6"/>
<evidence type="ECO:0000259" key="10">
    <source>
        <dbReference type="Pfam" id="PF00155"/>
    </source>
</evidence>
<dbReference type="InterPro" id="IPR015421">
    <property type="entry name" value="PyrdxlP-dep_Trfase_major"/>
</dbReference>
<dbReference type="Gene3D" id="3.90.1150.10">
    <property type="entry name" value="Aspartate Aminotransferase, domain 1"/>
    <property type="match status" value="1"/>
</dbReference>
<comment type="catalytic activity">
    <reaction evidence="8 9">
        <text>L-histidinol phosphate + 2-oxoglutarate = 3-(imidazol-4-yl)-2-oxopropyl phosphate + L-glutamate</text>
        <dbReference type="Rhea" id="RHEA:23744"/>
        <dbReference type="ChEBI" id="CHEBI:16810"/>
        <dbReference type="ChEBI" id="CHEBI:29985"/>
        <dbReference type="ChEBI" id="CHEBI:57766"/>
        <dbReference type="ChEBI" id="CHEBI:57980"/>
        <dbReference type="EC" id="2.6.1.9"/>
    </reaction>
</comment>
<dbReference type="PANTHER" id="PTHR43643">
    <property type="entry name" value="HISTIDINOL-PHOSPHATE AMINOTRANSFERASE 2"/>
    <property type="match status" value="1"/>
</dbReference>
<accession>A0AAW8E8Q6</accession>
<evidence type="ECO:0000256" key="7">
    <source>
        <dbReference type="ARBA" id="ARBA00022898"/>
    </source>
</evidence>
<evidence type="ECO:0000256" key="6">
    <source>
        <dbReference type="ARBA" id="ARBA00022679"/>
    </source>
</evidence>
<dbReference type="NCBIfam" id="TIGR01141">
    <property type="entry name" value="hisC"/>
    <property type="match status" value="1"/>
</dbReference>
<comment type="similarity">
    <text evidence="3 9">Belongs to the class-II pyridoxal-phosphate-dependent aminotransferase family. Histidinol-phosphate aminotransferase subfamily.</text>
</comment>
<evidence type="ECO:0000256" key="9">
    <source>
        <dbReference type="HAMAP-Rule" id="MF_01023"/>
    </source>
</evidence>
<keyword evidence="5 9" id="KW-0032">Aminotransferase</keyword>
<dbReference type="GO" id="GO:0004400">
    <property type="term" value="F:histidinol-phosphate transaminase activity"/>
    <property type="evidence" value="ECO:0007669"/>
    <property type="project" value="UniProtKB-UniRule"/>
</dbReference>
<dbReference type="EMBL" id="JAUSRV010000001">
    <property type="protein sequence ID" value="MDP9968927.1"/>
    <property type="molecule type" value="Genomic_DNA"/>
</dbReference>
<keyword evidence="9" id="KW-0368">Histidine biosynthesis</keyword>
<evidence type="ECO:0000256" key="1">
    <source>
        <dbReference type="ARBA" id="ARBA00001933"/>
    </source>
</evidence>
<dbReference type="InterPro" id="IPR015424">
    <property type="entry name" value="PyrdxlP-dep_Trfase"/>
</dbReference>
<keyword evidence="9" id="KW-0028">Amino-acid biosynthesis</keyword>
<dbReference type="GO" id="GO:0030170">
    <property type="term" value="F:pyridoxal phosphate binding"/>
    <property type="evidence" value="ECO:0007669"/>
    <property type="project" value="InterPro"/>
</dbReference>
<organism evidence="11 12">
    <name type="scientific">Variovorax paradoxus</name>
    <dbReference type="NCBI Taxonomy" id="34073"/>
    <lineage>
        <taxon>Bacteria</taxon>
        <taxon>Pseudomonadati</taxon>
        <taxon>Pseudomonadota</taxon>
        <taxon>Betaproteobacteria</taxon>
        <taxon>Burkholderiales</taxon>
        <taxon>Comamonadaceae</taxon>
        <taxon>Variovorax</taxon>
    </lineage>
</organism>
<evidence type="ECO:0000256" key="5">
    <source>
        <dbReference type="ARBA" id="ARBA00022576"/>
    </source>
</evidence>